<feature type="transmembrane region" description="Helical" evidence="11">
    <location>
        <begin position="6"/>
        <end position="32"/>
    </location>
</feature>
<evidence type="ECO:0000256" key="7">
    <source>
        <dbReference type="ARBA" id="ARBA00022825"/>
    </source>
</evidence>
<evidence type="ECO:0000313" key="14">
    <source>
        <dbReference type="EMBL" id="KYG61089.1"/>
    </source>
</evidence>
<dbReference type="NCBIfam" id="NF008745">
    <property type="entry name" value="PRK11778.1"/>
    <property type="match status" value="1"/>
</dbReference>
<dbReference type="Gene3D" id="6.20.330.10">
    <property type="match status" value="1"/>
</dbReference>
<dbReference type="GO" id="GO:0005886">
    <property type="term" value="C:plasma membrane"/>
    <property type="evidence" value="ECO:0007669"/>
    <property type="project" value="UniProtKB-SubCell"/>
</dbReference>
<dbReference type="GO" id="GO:0004252">
    <property type="term" value="F:serine-type endopeptidase activity"/>
    <property type="evidence" value="ECO:0007669"/>
    <property type="project" value="InterPro"/>
</dbReference>
<evidence type="ECO:0000259" key="12">
    <source>
        <dbReference type="Pfam" id="PF01343"/>
    </source>
</evidence>
<dbReference type="CDD" id="cd07023">
    <property type="entry name" value="S49_Sppa_N_C"/>
    <property type="match status" value="1"/>
</dbReference>
<keyword evidence="5 11" id="KW-0812">Transmembrane</keyword>
<dbReference type="AlphaFoldDB" id="A0A150WDT6"/>
<feature type="coiled-coil region" evidence="10">
    <location>
        <begin position="60"/>
        <end position="91"/>
    </location>
</feature>
<evidence type="ECO:0000256" key="9">
    <source>
        <dbReference type="ARBA" id="ARBA00023136"/>
    </source>
</evidence>
<evidence type="ECO:0000313" key="15">
    <source>
        <dbReference type="Proteomes" id="UP000075391"/>
    </source>
</evidence>
<keyword evidence="6" id="KW-0378">Hydrolase</keyword>
<evidence type="ECO:0000256" key="8">
    <source>
        <dbReference type="ARBA" id="ARBA00022989"/>
    </source>
</evidence>
<evidence type="ECO:0000256" key="3">
    <source>
        <dbReference type="ARBA" id="ARBA00022475"/>
    </source>
</evidence>
<evidence type="ECO:0000259" key="13">
    <source>
        <dbReference type="Pfam" id="PF08496"/>
    </source>
</evidence>
<dbReference type="InterPro" id="IPR047272">
    <property type="entry name" value="S49_SppA_C"/>
</dbReference>
<dbReference type="RefSeq" id="WP_063244467.1">
    <property type="nucleotide sequence ID" value="NZ_LUKF01000017.1"/>
</dbReference>
<comment type="similarity">
    <text evidence="2">Belongs to the peptidase S49 family.</text>
</comment>
<evidence type="ECO:0000256" key="5">
    <source>
        <dbReference type="ARBA" id="ARBA00022692"/>
    </source>
</evidence>
<evidence type="ECO:0000256" key="6">
    <source>
        <dbReference type="ARBA" id="ARBA00022801"/>
    </source>
</evidence>
<keyword evidence="9 11" id="KW-0472">Membrane</keyword>
<dbReference type="InterPro" id="IPR002142">
    <property type="entry name" value="Peptidase_S49"/>
</dbReference>
<protein>
    <submittedName>
        <fullName evidence="14">Protease SohB</fullName>
    </submittedName>
</protein>
<comment type="caution">
    <text evidence="14">The sequence shown here is derived from an EMBL/GenBank/DDBJ whole genome shotgun (WGS) entry which is preliminary data.</text>
</comment>
<keyword evidence="10" id="KW-0175">Coiled coil</keyword>
<evidence type="ECO:0000256" key="4">
    <source>
        <dbReference type="ARBA" id="ARBA00022670"/>
    </source>
</evidence>
<evidence type="ECO:0000256" key="2">
    <source>
        <dbReference type="ARBA" id="ARBA00008683"/>
    </source>
</evidence>
<dbReference type="Pfam" id="PF01343">
    <property type="entry name" value="Peptidase_S49"/>
    <property type="match status" value="1"/>
</dbReference>
<dbReference type="PANTHER" id="PTHR42987">
    <property type="entry name" value="PEPTIDASE S49"/>
    <property type="match status" value="1"/>
</dbReference>
<accession>A0A150WDT6</accession>
<dbReference type="Proteomes" id="UP000075391">
    <property type="component" value="Unassembled WGS sequence"/>
</dbReference>
<dbReference type="Pfam" id="PF08496">
    <property type="entry name" value="Peptidase_S49_N"/>
    <property type="match status" value="1"/>
</dbReference>
<dbReference type="GO" id="GO:0006508">
    <property type="term" value="P:proteolysis"/>
    <property type="evidence" value="ECO:0007669"/>
    <property type="project" value="UniProtKB-KW"/>
</dbReference>
<dbReference type="Gene3D" id="3.90.226.10">
    <property type="entry name" value="2-enoyl-CoA Hydratase, Chain A, domain 1"/>
    <property type="match status" value="1"/>
</dbReference>
<sequence>MNALEHIGIFAAQTFLILFAIIAVILVIAMVAAKAGHKNEIQVELLHKKYKNFKTLLKAQTLTKNERKELRKKLKEEKKSSENKSRDQEKKIFLIDFEGDVKASAVENLREEVTAILTIATPKDEVVVRVESPGGVVHGYGLAASQLLRIREKQIPLTICVDKVAASGGYLMSCTANKILCAPFAIVGSIGVVAQVPNLHRVLKKHDVDFKEYTAGEYKRTVSLLGEITPKGEEKFKEQLEDTHVLFKNFVHKSRPNLNLNEVATGEYWYGEQAIAKGLVDEIRTSDDYLLDLSQQHQIVKVKYEHHESFSDKLTGIIGKAFKKGSLSILEELETRRFL</sequence>
<dbReference type="InterPro" id="IPR013703">
    <property type="entry name" value="Peptidase_S49_N_proteobac"/>
</dbReference>
<comment type="subcellular location">
    <subcellularLocation>
        <location evidence="1">Cell membrane</location>
    </subcellularLocation>
</comment>
<evidence type="ECO:0000256" key="11">
    <source>
        <dbReference type="SAM" id="Phobius"/>
    </source>
</evidence>
<keyword evidence="4 14" id="KW-0645">Protease</keyword>
<dbReference type="EMBL" id="LUKF01000017">
    <property type="protein sequence ID" value="KYG61089.1"/>
    <property type="molecule type" value="Genomic_DNA"/>
</dbReference>
<name>A0A150WDT6_BDEBC</name>
<dbReference type="PANTHER" id="PTHR42987:SF4">
    <property type="entry name" value="PROTEASE SOHB-RELATED"/>
    <property type="match status" value="1"/>
</dbReference>
<gene>
    <name evidence="14" type="ORF">AZI85_09025</name>
</gene>
<dbReference type="OrthoDB" id="5290906at2"/>
<evidence type="ECO:0000256" key="10">
    <source>
        <dbReference type="SAM" id="Coils"/>
    </source>
</evidence>
<keyword evidence="3" id="KW-1003">Cell membrane</keyword>
<reference evidence="14 15" key="1">
    <citation type="submission" date="2016-03" db="EMBL/GenBank/DDBJ databases">
        <authorList>
            <person name="Ploux O."/>
        </authorList>
    </citation>
    <scope>NUCLEOTIDE SEQUENCE [LARGE SCALE GENOMIC DNA]</scope>
    <source>
        <strain evidence="14 15">BER2</strain>
    </source>
</reference>
<proteinExistence type="inferred from homology"/>
<keyword evidence="8 11" id="KW-1133">Transmembrane helix</keyword>
<feature type="domain" description="Peptidase S49" evidence="12">
    <location>
        <begin position="151"/>
        <end position="298"/>
    </location>
</feature>
<evidence type="ECO:0000256" key="1">
    <source>
        <dbReference type="ARBA" id="ARBA00004236"/>
    </source>
</evidence>
<dbReference type="SUPFAM" id="SSF52096">
    <property type="entry name" value="ClpP/crotonase"/>
    <property type="match status" value="1"/>
</dbReference>
<keyword evidence="7" id="KW-0720">Serine protease</keyword>
<organism evidence="14 15">
    <name type="scientific">Bdellovibrio bacteriovorus</name>
    <dbReference type="NCBI Taxonomy" id="959"/>
    <lineage>
        <taxon>Bacteria</taxon>
        <taxon>Pseudomonadati</taxon>
        <taxon>Bdellovibrionota</taxon>
        <taxon>Bdellovibrionia</taxon>
        <taxon>Bdellovibrionales</taxon>
        <taxon>Pseudobdellovibrionaceae</taxon>
        <taxon>Bdellovibrio</taxon>
    </lineage>
</organism>
<dbReference type="InterPro" id="IPR029045">
    <property type="entry name" value="ClpP/crotonase-like_dom_sf"/>
</dbReference>
<feature type="domain" description="Peptidase S49 N-terminal proteobacteria" evidence="13">
    <location>
        <begin position="3"/>
        <end position="147"/>
    </location>
</feature>